<gene>
    <name evidence="2" type="ORF">KT71_04775</name>
</gene>
<dbReference type="Proteomes" id="UP000019205">
    <property type="component" value="Chromosome"/>
</dbReference>
<dbReference type="RefSeq" id="WP_008293371.1">
    <property type="nucleotide sequence ID" value="NZ_CM002299.1"/>
</dbReference>
<dbReference type="AlphaFoldDB" id="A4A952"/>
<dbReference type="HOGENOM" id="CLU_1193176_0_0_6"/>
<keyword evidence="1" id="KW-0812">Transmembrane</keyword>
<evidence type="ECO:0000313" key="2">
    <source>
        <dbReference type="EMBL" id="EAQ97594.1"/>
    </source>
</evidence>
<accession>A4A952</accession>
<reference evidence="2 3" key="2">
    <citation type="journal article" date="2009" name="PLoS ONE">
        <title>The photosynthetic apparatus and its regulation in the aerobic gammaproteobacterium Congregibacter litoralis gen. nov., sp. nov.</title>
        <authorList>
            <person name="Spring S."/>
            <person name="Lunsdorf H."/>
            <person name="Fuchs B.M."/>
            <person name="Tindall B.J."/>
        </authorList>
    </citation>
    <scope>NUCLEOTIDE SEQUENCE [LARGE SCALE GENOMIC DNA]</scope>
    <source>
        <strain evidence="2">KT71</strain>
    </source>
</reference>
<reference evidence="2 3" key="1">
    <citation type="journal article" date="2007" name="Proc. Natl. Acad. Sci. U.S.A.">
        <title>Characterization of a marine gammaproteobacterium capable of aerobic anoxygenic photosynthesis.</title>
        <authorList>
            <person name="Fuchs B.M."/>
            <person name="Spring S."/>
            <person name="Teeling H."/>
            <person name="Quast C."/>
            <person name="Wulf J."/>
            <person name="Schattenhofer M."/>
            <person name="Yan S."/>
            <person name="Ferriera S."/>
            <person name="Johnson J."/>
            <person name="Glockner F.O."/>
            <person name="Amann R."/>
        </authorList>
    </citation>
    <scope>NUCLEOTIDE SEQUENCE [LARGE SCALE GENOMIC DNA]</scope>
    <source>
        <strain evidence="2">KT71</strain>
    </source>
</reference>
<dbReference type="eggNOG" id="ENOG5033XZE">
    <property type="taxonomic scope" value="Bacteria"/>
</dbReference>
<comment type="caution">
    <text evidence="2">The sequence shown here is derived from an EMBL/GenBank/DDBJ whole genome shotgun (WGS) entry which is preliminary data.</text>
</comment>
<evidence type="ECO:0000313" key="3">
    <source>
        <dbReference type="Proteomes" id="UP000019205"/>
    </source>
</evidence>
<protein>
    <submittedName>
        <fullName evidence="2">Uncharacterized protein</fullName>
    </submittedName>
</protein>
<keyword evidence="1" id="KW-1133">Transmembrane helix</keyword>
<sequence>MALSAVLLLSLIKSSFAMSLFFRSITFGIFPALFFTTLISVGAYAQEGFDDEEVVVYLKKIRDEESNYLREVTKATARAVSKSGEFIARPHKRNSSGLVIEVEPPAFSFEPHKEGMSTKEMATAGLSLVSDVGSIFGFGKEASKATEVNARLNQNNAILDNWGDDEQVMVSMLSRVLLTDEESGVEITRTISHEQVFDSKSEFLEQKDALLEGAIVVEVKKALVEYLDDSGF</sequence>
<proteinExistence type="predicted"/>
<dbReference type="EMBL" id="AAOA02000002">
    <property type="protein sequence ID" value="EAQ97594.1"/>
    <property type="molecule type" value="Genomic_DNA"/>
</dbReference>
<name>A4A952_9GAMM</name>
<keyword evidence="3" id="KW-1185">Reference proteome</keyword>
<evidence type="ECO:0000256" key="1">
    <source>
        <dbReference type="SAM" id="Phobius"/>
    </source>
</evidence>
<feature type="transmembrane region" description="Helical" evidence="1">
    <location>
        <begin position="27"/>
        <end position="45"/>
    </location>
</feature>
<keyword evidence="1" id="KW-0472">Membrane</keyword>
<organism evidence="2 3">
    <name type="scientific">Congregibacter litoralis KT71</name>
    <dbReference type="NCBI Taxonomy" id="314285"/>
    <lineage>
        <taxon>Bacteria</taxon>
        <taxon>Pseudomonadati</taxon>
        <taxon>Pseudomonadota</taxon>
        <taxon>Gammaproteobacteria</taxon>
        <taxon>Cellvibrionales</taxon>
        <taxon>Halieaceae</taxon>
        <taxon>Congregibacter</taxon>
    </lineage>
</organism>
<dbReference type="OrthoDB" id="7061143at2"/>